<accession>H1Y0Q4</accession>
<dbReference type="GO" id="GO:0019825">
    <property type="term" value="F:oxygen binding"/>
    <property type="evidence" value="ECO:0007669"/>
    <property type="project" value="InterPro"/>
</dbReference>
<sequence>MKRLITNKADIQFLVDQFYIKVKADDVIGPIFNDAKNFSWDTHIPVMVSFWETMLLDQVTYKGNPMLTHIELNKRVPLNAEHFERWMKLFFETIDEHFEGDAVVEAKKRATAMEGLMQLKIAQSLNKGFIQ</sequence>
<dbReference type="SUPFAM" id="SSF46458">
    <property type="entry name" value="Globin-like"/>
    <property type="match status" value="1"/>
</dbReference>
<dbReference type="HOGENOM" id="CLU_104957_3_1_10"/>
<dbReference type="Gene3D" id="1.10.490.10">
    <property type="entry name" value="Globins"/>
    <property type="match status" value="1"/>
</dbReference>
<organism evidence="1 2">
    <name type="scientific">Mucilaginibacter paludis DSM 18603</name>
    <dbReference type="NCBI Taxonomy" id="714943"/>
    <lineage>
        <taxon>Bacteria</taxon>
        <taxon>Pseudomonadati</taxon>
        <taxon>Bacteroidota</taxon>
        <taxon>Sphingobacteriia</taxon>
        <taxon>Sphingobacteriales</taxon>
        <taxon>Sphingobacteriaceae</taxon>
        <taxon>Mucilaginibacter</taxon>
    </lineage>
</organism>
<proteinExistence type="predicted"/>
<dbReference type="GO" id="GO:0020037">
    <property type="term" value="F:heme binding"/>
    <property type="evidence" value="ECO:0007669"/>
    <property type="project" value="InterPro"/>
</dbReference>
<reference evidence="1" key="1">
    <citation type="submission" date="2011-09" db="EMBL/GenBank/DDBJ databases">
        <title>The permanent draft genome of Mucilaginibacter paludis DSM 18603.</title>
        <authorList>
            <consortium name="US DOE Joint Genome Institute (JGI-PGF)"/>
            <person name="Lucas S."/>
            <person name="Han J."/>
            <person name="Lapidus A."/>
            <person name="Bruce D."/>
            <person name="Goodwin L."/>
            <person name="Pitluck S."/>
            <person name="Peters L."/>
            <person name="Kyrpides N."/>
            <person name="Mavromatis K."/>
            <person name="Ivanova N."/>
            <person name="Mikhailova N."/>
            <person name="Held B."/>
            <person name="Detter J.C."/>
            <person name="Tapia R."/>
            <person name="Han C."/>
            <person name="Land M."/>
            <person name="Hauser L."/>
            <person name="Markowitz V."/>
            <person name="Cheng J.-F."/>
            <person name="Hugenholtz P."/>
            <person name="Woyke T."/>
            <person name="Wu D."/>
            <person name="Tindall B."/>
            <person name="Brambilla E."/>
            <person name="Klenk H.-P."/>
            <person name="Eisen J.A."/>
        </authorList>
    </citation>
    <scope>NUCLEOTIDE SEQUENCE [LARGE SCALE GENOMIC DNA]</scope>
    <source>
        <strain evidence="1">DSM 18603</strain>
    </source>
</reference>
<keyword evidence="2" id="KW-1185">Reference proteome</keyword>
<protein>
    <submittedName>
        <fullName evidence="1">Sec-independent protein translocase protein TatC</fullName>
    </submittedName>
</protein>
<dbReference type="AlphaFoldDB" id="H1Y0Q4"/>
<dbReference type="STRING" id="714943.Mucpa_4709"/>
<dbReference type="EMBL" id="CM001403">
    <property type="protein sequence ID" value="EHQ28794.1"/>
    <property type="molecule type" value="Genomic_DNA"/>
</dbReference>
<dbReference type="Proteomes" id="UP000002774">
    <property type="component" value="Chromosome"/>
</dbReference>
<name>H1Y0Q4_9SPHI</name>
<dbReference type="RefSeq" id="WP_008509710.1">
    <property type="nucleotide sequence ID" value="NZ_CM001403.1"/>
</dbReference>
<evidence type="ECO:0000313" key="1">
    <source>
        <dbReference type="EMBL" id="EHQ28794.1"/>
    </source>
</evidence>
<dbReference type="InterPro" id="IPR012292">
    <property type="entry name" value="Globin/Proto"/>
</dbReference>
<dbReference type="OrthoDB" id="25954at2"/>
<evidence type="ECO:0000313" key="2">
    <source>
        <dbReference type="Proteomes" id="UP000002774"/>
    </source>
</evidence>
<dbReference type="InterPro" id="IPR009050">
    <property type="entry name" value="Globin-like_sf"/>
</dbReference>
<gene>
    <name evidence="1" type="ORF">Mucpa_4709</name>
</gene>
<dbReference type="CDD" id="cd08916">
    <property type="entry name" value="TrHb3_P"/>
    <property type="match status" value="1"/>
</dbReference>
<dbReference type="eggNOG" id="COG2346">
    <property type="taxonomic scope" value="Bacteria"/>
</dbReference>